<comment type="caution">
    <text evidence="10">The sequence shown here is derived from an EMBL/GenBank/DDBJ whole genome shotgun (WGS) entry which is preliminary data.</text>
</comment>
<dbReference type="HAMAP" id="MF_02040">
    <property type="entry name" value="Mrp_NBP35"/>
    <property type="match status" value="1"/>
</dbReference>
<dbReference type="Pfam" id="PF10609">
    <property type="entry name" value="ParA"/>
    <property type="match status" value="1"/>
</dbReference>
<evidence type="ECO:0000256" key="1">
    <source>
        <dbReference type="ARBA" id="ARBA00007352"/>
    </source>
</evidence>
<dbReference type="PANTHER" id="PTHR42961">
    <property type="entry name" value="IRON-SULFUR PROTEIN NUBPL"/>
    <property type="match status" value="1"/>
</dbReference>
<keyword evidence="4 8" id="KW-0547">Nucleotide-binding</keyword>
<dbReference type="Gene3D" id="3.30.300.130">
    <property type="entry name" value="Fe-S cluster assembly (FSCA)"/>
    <property type="match status" value="1"/>
</dbReference>
<evidence type="ECO:0000256" key="6">
    <source>
        <dbReference type="ARBA" id="ARBA00023004"/>
    </source>
</evidence>
<dbReference type="GO" id="GO:0016226">
    <property type="term" value="P:iron-sulfur cluster assembly"/>
    <property type="evidence" value="ECO:0007669"/>
    <property type="project" value="InterPro"/>
</dbReference>
<keyword evidence="6 8" id="KW-0408">Iron</keyword>
<evidence type="ECO:0000313" key="10">
    <source>
        <dbReference type="EMBL" id="HIX19729.1"/>
    </source>
</evidence>
<protein>
    <recommendedName>
        <fullName evidence="8">Iron-sulfur cluster carrier protein</fullName>
    </recommendedName>
</protein>
<dbReference type="PANTHER" id="PTHR42961:SF2">
    <property type="entry name" value="IRON-SULFUR PROTEIN NUBPL"/>
    <property type="match status" value="1"/>
</dbReference>
<organism evidence="10 11">
    <name type="scientific">Candidatus Akkermansia intestinigallinarum</name>
    <dbReference type="NCBI Taxonomy" id="2838431"/>
    <lineage>
        <taxon>Bacteria</taxon>
        <taxon>Pseudomonadati</taxon>
        <taxon>Verrucomicrobiota</taxon>
        <taxon>Verrucomicrobiia</taxon>
        <taxon>Verrucomicrobiales</taxon>
        <taxon>Akkermansiaceae</taxon>
        <taxon>Akkermansia</taxon>
    </lineage>
</organism>
<gene>
    <name evidence="10" type="ORF">H9862_03895</name>
</gene>
<evidence type="ECO:0000256" key="8">
    <source>
        <dbReference type="HAMAP-Rule" id="MF_02040"/>
    </source>
</evidence>
<dbReference type="FunFam" id="3.40.50.300:FF:001119">
    <property type="entry name" value="Iron-sulfur cluster carrier protein"/>
    <property type="match status" value="1"/>
</dbReference>
<keyword evidence="3 8" id="KW-0479">Metal-binding</keyword>
<evidence type="ECO:0000256" key="5">
    <source>
        <dbReference type="ARBA" id="ARBA00022840"/>
    </source>
</evidence>
<dbReference type="GO" id="GO:0046872">
    <property type="term" value="F:metal ion binding"/>
    <property type="evidence" value="ECO:0007669"/>
    <property type="project" value="UniProtKB-KW"/>
</dbReference>
<evidence type="ECO:0000256" key="4">
    <source>
        <dbReference type="ARBA" id="ARBA00022741"/>
    </source>
</evidence>
<keyword evidence="5 8" id="KW-0067">ATP-binding</keyword>
<reference evidence="10" key="2">
    <citation type="submission" date="2021-04" db="EMBL/GenBank/DDBJ databases">
        <authorList>
            <person name="Gilroy R."/>
        </authorList>
    </citation>
    <scope>NUCLEOTIDE SEQUENCE</scope>
    <source>
        <strain evidence="10">14975</strain>
    </source>
</reference>
<dbReference type="CDD" id="cd02037">
    <property type="entry name" value="Mrp_NBP35"/>
    <property type="match status" value="1"/>
</dbReference>
<comment type="similarity">
    <text evidence="8">Belongs to the Mrp/NBP35 ATP-binding proteins family.</text>
</comment>
<evidence type="ECO:0000259" key="9">
    <source>
        <dbReference type="Pfam" id="PF01883"/>
    </source>
</evidence>
<comment type="similarity">
    <text evidence="1">In the N-terminal section; belongs to the MIP18 family.</text>
</comment>
<comment type="similarity">
    <text evidence="2">In the C-terminal section; belongs to the Mrp/NBP35 ATP-binding proteins family.</text>
</comment>
<dbReference type="Proteomes" id="UP000823964">
    <property type="component" value="Unassembled WGS sequence"/>
</dbReference>
<comment type="subunit">
    <text evidence="8">Homodimer.</text>
</comment>
<dbReference type="GO" id="GO:0005524">
    <property type="term" value="F:ATP binding"/>
    <property type="evidence" value="ECO:0007669"/>
    <property type="project" value="UniProtKB-UniRule"/>
</dbReference>
<dbReference type="InterPro" id="IPR002744">
    <property type="entry name" value="MIP18-like"/>
</dbReference>
<evidence type="ECO:0000256" key="7">
    <source>
        <dbReference type="ARBA" id="ARBA00023014"/>
    </source>
</evidence>
<feature type="domain" description="MIP18 family-like" evidence="9">
    <location>
        <begin position="11"/>
        <end position="77"/>
    </location>
</feature>
<comment type="function">
    <text evidence="8">Binds and transfers iron-sulfur (Fe-S) clusters to target apoproteins. Can hydrolyze ATP.</text>
</comment>
<sequence length="358" mass="38052">MSDANLTPDLVRAALTTVKYPGFSRDIVSFGLVKNVTVSPEGAVVVDLVVESKNADVPRYIYENVMGVVKELPGVKQLDVNIEHHAPQTRKQKSVSDDPADWKSSVPGVKHVIAVASGKGGVGKSTVSANLAVALSRLGYRTGLLDLDIYGPSMALMFGTKERPGCSDKEQFLPVEAHGVKLLSMGLMIDEASPVAVRGPLATRYVQQFLRDVDWGGLDFLILDMPPGTGDIQLTIVQTVDLAGAVIVTTPQEVALIDARKAVGLFNRVETPILGIIENMSYFVCPSDGLVYNIFGEGGGEREAQKLGVPLLGKIPLDIQTRACGDEGRPVALEDPGHNRVAAAFQGVAQTLAGVLGE</sequence>
<dbReference type="InterPro" id="IPR044304">
    <property type="entry name" value="NUBPL-like"/>
</dbReference>
<dbReference type="InterPro" id="IPR019591">
    <property type="entry name" value="Mrp/NBP35_ATP-bd"/>
</dbReference>
<dbReference type="InterPro" id="IPR033756">
    <property type="entry name" value="YlxH/NBP35"/>
</dbReference>
<reference evidence="10" key="1">
    <citation type="journal article" date="2021" name="PeerJ">
        <title>Extensive microbial diversity within the chicken gut microbiome revealed by metagenomics and culture.</title>
        <authorList>
            <person name="Gilroy R."/>
            <person name="Ravi A."/>
            <person name="Getino M."/>
            <person name="Pursley I."/>
            <person name="Horton D.L."/>
            <person name="Alikhan N.F."/>
            <person name="Baker D."/>
            <person name="Gharbi K."/>
            <person name="Hall N."/>
            <person name="Watson M."/>
            <person name="Adriaenssens E.M."/>
            <person name="Foster-Nyarko E."/>
            <person name="Jarju S."/>
            <person name="Secka A."/>
            <person name="Antonio M."/>
            <person name="Oren A."/>
            <person name="Chaudhuri R.R."/>
            <person name="La Ragione R."/>
            <person name="Hildebrand F."/>
            <person name="Pallen M.J."/>
        </authorList>
    </citation>
    <scope>NUCLEOTIDE SEQUENCE</scope>
    <source>
        <strain evidence="10">14975</strain>
    </source>
</reference>
<keyword evidence="7 8" id="KW-0411">Iron-sulfur</keyword>
<dbReference type="Pfam" id="PF01883">
    <property type="entry name" value="FeS_assembly_P"/>
    <property type="match status" value="1"/>
</dbReference>
<proteinExistence type="inferred from homology"/>
<keyword evidence="8" id="KW-0378">Hydrolase</keyword>
<dbReference type="InterPro" id="IPR000808">
    <property type="entry name" value="Mrp-like_CS"/>
</dbReference>
<dbReference type="GO" id="GO:0016887">
    <property type="term" value="F:ATP hydrolysis activity"/>
    <property type="evidence" value="ECO:0007669"/>
    <property type="project" value="UniProtKB-UniRule"/>
</dbReference>
<evidence type="ECO:0000256" key="2">
    <source>
        <dbReference type="ARBA" id="ARBA00008205"/>
    </source>
</evidence>
<dbReference type="InterPro" id="IPR034904">
    <property type="entry name" value="FSCA_dom_sf"/>
</dbReference>
<dbReference type="EMBL" id="DXFQ01000060">
    <property type="protein sequence ID" value="HIX19729.1"/>
    <property type="molecule type" value="Genomic_DNA"/>
</dbReference>
<evidence type="ECO:0000313" key="11">
    <source>
        <dbReference type="Proteomes" id="UP000823964"/>
    </source>
</evidence>
<dbReference type="SUPFAM" id="SSF52540">
    <property type="entry name" value="P-loop containing nucleoside triphosphate hydrolases"/>
    <property type="match status" value="1"/>
</dbReference>
<dbReference type="GO" id="GO:0140663">
    <property type="term" value="F:ATP-dependent FeS chaperone activity"/>
    <property type="evidence" value="ECO:0007669"/>
    <property type="project" value="InterPro"/>
</dbReference>
<evidence type="ECO:0000256" key="3">
    <source>
        <dbReference type="ARBA" id="ARBA00022723"/>
    </source>
</evidence>
<dbReference type="SUPFAM" id="SSF117916">
    <property type="entry name" value="Fe-S cluster assembly (FSCA) domain-like"/>
    <property type="match status" value="1"/>
</dbReference>
<name>A0A9D2AGT1_9BACT</name>
<feature type="binding site" evidence="8">
    <location>
        <begin position="118"/>
        <end position="125"/>
    </location>
    <ligand>
        <name>ATP</name>
        <dbReference type="ChEBI" id="CHEBI:30616"/>
    </ligand>
</feature>
<dbReference type="Gene3D" id="3.40.50.300">
    <property type="entry name" value="P-loop containing nucleotide triphosphate hydrolases"/>
    <property type="match status" value="1"/>
</dbReference>
<dbReference type="AlphaFoldDB" id="A0A9D2AGT1"/>
<dbReference type="GO" id="GO:0051539">
    <property type="term" value="F:4 iron, 4 sulfur cluster binding"/>
    <property type="evidence" value="ECO:0007669"/>
    <property type="project" value="TreeGrafter"/>
</dbReference>
<dbReference type="PROSITE" id="PS01215">
    <property type="entry name" value="MRP"/>
    <property type="match status" value="1"/>
</dbReference>
<dbReference type="InterPro" id="IPR027417">
    <property type="entry name" value="P-loop_NTPase"/>
</dbReference>
<accession>A0A9D2AGT1</accession>